<feature type="transmembrane region" description="Helical" evidence="7">
    <location>
        <begin position="294"/>
        <end position="313"/>
    </location>
</feature>
<keyword evidence="4 7" id="KW-0812">Transmembrane</keyword>
<feature type="transmembrane region" description="Helical" evidence="7">
    <location>
        <begin position="168"/>
        <end position="189"/>
    </location>
</feature>
<dbReference type="CDD" id="cd06173">
    <property type="entry name" value="MFS_MefA_like"/>
    <property type="match status" value="1"/>
</dbReference>
<feature type="transmembrane region" description="Helical" evidence="7">
    <location>
        <begin position="42"/>
        <end position="63"/>
    </location>
</feature>
<dbReference type="RefSeq" id="WP_125128844.1">
    <property type="nucleotide sequence ID" value="NZ_RHJS01000002.1"/>
</dbReference>
<evidence type="ECO:0000256" key="6">
    <source>
        <dbReference type="ARBA" id="ARBA00023136"/>
    </source>
</evidence>
<feature type="transmembrane region" description="Helical" evidence="7">
    <location>
        <begin position="100"/>
        <end position="120"/>
    </location>
</feature>
<evidence type="ECO:0000256" key="4">
    <source>
        <dbReference type="ARBA" id="ARBA00022692"/>
    </source>
</evidence>
<feature type="transmembrane region" description="Helical" evidence="7">
    <location>
        <begin position="140"/>
        <end position="162"/>
    </location>
</feature>
<accession>A0A426DLJ7</accession>
<keyword evidence="9" id="KW-1185">Reference proteome</keyword>
<feature type="transmembrane region" description="Helical" evidence="7">
    <location>
        <begin position="385"/>
        <end position="402"/>
    </location>
</feature>
<evidence type="ECO:0000256" key="1">
    <source>
        <dbReference type="ARBA" id="ARBA00004651"/>
    </source>
</evidence>
<dbReference type="PANTHER" id="PTHR43266:SF9">
    <property type="entry name" value="PERMEASE, MAJOR FACILITATOR SUPERFAMILY-RELATED"/>
    <property type="match status" value="1"/>
</dbReference>
<feature type="transmembrane region" description="Helical" evidence="7">
    <location>
        <begin position="75"/>
        <end position="94"/>
    </location>
</feature>
<dbReference type="EMBL" id="RHJS01000002">
    <property type="protein sequence ID" value="RRK33616.1"/>
    <property type="molecule type" value="Genomic_DNA"/>
</dbReference>
<evidence type="ECO:0000313" key="8">
    <source>
        <dbReference type="EMBL" id="RRK33616.1"/>
    </source>
</evidence>
<dbReference type="Pfam" id="PF07690">
    <property type="entry name" value="MFS_1"/>
    <property type="match status" value="1"/>
</dbReference>
<dbReference type="GO" id="GO:0022857">
    <property type="term" value="F:transmembrane transporter activity"/>
    <property type="evidence" value="ECO:0007669"/>
    <property type="project" value="InterPro"/>
</dbReference>
<dbReference type="AlphaFoldDB" id="A0A426DLJ7"/>
<keyword evidence="2" id="KW-0813">Transport</keyword>
<feature type="transmembrane region" description="Helical" evidence="7">
    <location>
        <begin position="353"/>
        <end position="379"/>
    </location>
</feature>
<dbReference type="Proteomes" id="UP000274920">
    <property type="component" value="Unassembled WGS sequence"/>
</dbReference>
<keyword evidence="3" id="KW-1003">Cell membrane</keyword>
<evidence type="ECO:0000313" key="9">
    <source>
        <dbReference type="Proteomes" id="UP000274920"/>
    </source>
</evidence>
<organism evidence="8 9">
    <name type="scientific">Schaedlerella arabinosiphila</name>
    <dbReference type="NCBI Taxonomy" id="2044587"/>
    <lineage>
        <taxon>Bacteria</taxon>
        <taxon>Bacillati</taxon>
        <taxon>Bacillota</taxon>
        <taxon>Clostridia</taxon>
        <taxon>Lachnospirales</taxon>
        <taxon>Lachnospiraceae</taxon>
        <taxon>Schaedlerella</taxon>
    </lineage>
</organism>
<feature type="transmembrane region" description="Helical" evidence="7">
    <location>
        <begin position="224"/>
        <end position="250"/>
    </location>
</feature>
<dbReference type="SUPFAM" id="SSF103473">
    <property type="entry name" value="MFS general substrate transporter"/>
    <property type="match status" value="1"/>
</dbReference>
<dbReference type="InterPro" id="IPR036259">
    <property type="entry name" value="MFS_trans_sf"/>
</dbReference>
<reference evidence="8" key="1">
    <citation type="submission" date="2018-10" db="EMBL/GenBank/DDBJ databases">
        <title>Schaedlerella arabinophila gen. nov. sp. nov., isolated from the mouse intestinal tract and comparative analysis with the genome of the closely related altered Schaedler flora strain ASF502.</title>
        <authorList>
            <person name="Miyake S."/>
            <person name="Soh M."/>
            <person name="Seedorf H."/>
        </authorList>
    </citation>
    <scope>NUCLEOTIDE SEQUENCE [LARGE SCALE GENOMIC DNA]</scope>
    <source>
        <strain evidence="8">DSM 106076</strain>
    </source>
</reference>
<sequence length="416" mass="46029">MINKVFSKNFIFFLAGQTLSMFGANIIKFAISLYILEVTASAAIFGWITAASYIPPIILSPFGGILADRKNKKNLMVALDGIYGMITLLMGIAFQRREEFGIVAGLLILLSIVSAFEAPVVQSSVPLIQTNENLTKANAIVNQITSLSGLLAPFLAGIFYSIFGKEYFHYIMFLCTVCFLLAASVELHLTIPLQIQHCYDSMVDVFKYAFKDTLRLILKEKQHIGAVMLLNAFFMFLIQPFLSIGVPYIISVKLELDSVWNGGVQVFLGILGIAGGFVATAITGKFQIKNIYKLFIGMGLAMIPVSLMILKHNSAKKTYFILSLSAGAIIFLASIAGTYIVSGIQKVSPQNMLGRVMAIFATINNCALPIGVWLYGIIYEKFDKQLFWVLIITAVFIIFGSIKGKKIYWILQQEYN</sequence>
<evidence type="ECO:0000256" key="3">
    <source>
        <dbReference type="ARBA" id="ARBA00022475"/>
    </source>
</evidence>
<comment type="caution">
    <text evidence="8">The sequence shown here is derived from an EMBL/GenBank/DDBJ whole genome shotgun (WGS) entry which is preliminary data.</text>
</comment>
<feature type="transmembrane region" description="Helical" evidence="7">
    <location>
        <begin position="262"/>
        <end position="282"/>
    </location>
</feature>
<evidence type="ECO:0000256" key="2">
    <source>
        <dbReference type="ARBA" id="ARBA00022448"/>
    </source>
</evidence>
<gene>
    <name evidence="8" type="ORF">EBB54_21345</name>
</gene>
<keyword evidence="6 7" id="KW-0472">Membrane</keyword>
<feature type="transmembrane region" description="Helical" evidence="7">
    <location>
        <begin position="319"/>
        <end position="341"/>
    </location>
</feature>
<name>A0A426DLJ7_9FIRM</name>
<dbReference type="GO" id="GO:0005886">
    <property type="term" value="C:plasma membrane"/>
    <property type="evidence" value="ECO:0007669"/>
    <property type="project" value="UniProtKB-SubCell"/>
</dbReference>
<feature type="transmembrane region" description="Helical" evidence="7">
    <location>
        <begin position="12"/>
        <end position="36"/>
    </location>
</feature>
<comment type="subcellular location">
    <subcellularLocation>
        <location evidence="1">Cell membrane</location>
        <topology evidence="1">Multi-pass membrane protein</topology>
    </subcellularLocation>
</comment>
<dbReference type="PANTHER" id="PTHR43266">
    <property type="entry name" value="MACROLIDE-EFFLUX PROTEIN"/>
    <property type="match status" value="1"/>
</dbReference>
<evidence type="ECO:0000256" key="5">
    <source>
        <dbReference type="ARBA" id="ARBA00022989"/>
    </source>
</evidence>
<proteinExistence type="predicted"/>
<protein>
    <submittedName>
        <fullName evidence="8">MFS transporter</fullName>
    </submittedName>
</protein>
<keyword evidence="5 7" id="KW-1133">Transmembrane helix</keyword>
<dbReference type="InterPro" id="IPR011701">
    <property type="entry name" value="MFS"/>
</dbReference>
<evidence type="ECO:0000256" key="7">
    <source>
        <dbReference type="SAM" id="Phobius"/>
    </source>
</evidence>
<dbReference type="Gene3D" id="1.20.1250.20">
    <property type="entry name" value="MFS general substrate transporter like domains"/>
    <property type="match status" value="1"/>
</dbReference>